<dbReference type="Gene3D" id="2.60.120.10">
    <property type="entry name" value="Jelly Rolls"/>
    <property type="match status" value="1"/>
</dbReference>
<dbReference type="Proteomes" id="UP001157114">
    <property type="component" value="Unassembled WGS sequence"/>
</dbReference>
<dbReference type="EMBL" id="BSSQ01000013">
    <property type="protein sequence ID" value="GLX68727.1"/>
    <property type="molecule type" value="Genomic_DNA"/>
</dbReference>
<evidence type="ECO:0000313" key="3">
    <source>
        <dbReference type="Proteomes" id="UP001157114"/>
    </source>
</evidence>
<keyword evidence="3" id="KW-1185">Reference proteome</keyword>
<dbReference type="InterPro" id="IPR014710">
    <property type="entry name" value="RmlC-like_jellyroll"/>
</dbReference>
<sequence>MEQLRFLDGKTVTFLERGNDERGAYLRIEHNVPLQGGMNAPHWHPLLTESFQVKQGVMKGIVDGAEIVLGAGECLTVYPKQVHQFFNISHETLIGIHEIRPPGFHWEMFVLHRKLESEGKLSRRGIPIHPLWMGLAWKYSEGFAVGAPVIMQKVLLGGLARIAERFGYGIENT</sequence>
<accession>A0ABQ6GDM0</accession>
<reference evidence="2 3" key="1">
    <citation type="submission" date="2023-03" db="EMBL/GenBank/DDBJ databases">
        <title>Draft genome sequence of the bacteria which degrade cell wall of Tricholomamatutake.</title>
        <authorList>
            <person name="Konishi Y."/>
            <person name="Fukuta Y."/>
            <person name="Shirasaka N."/>
        </authorList>
    </citation>
    <scope>NUCLEOTIDE SEQUENCE [LARGE SCALE GENOMIC DNA]</scope>
    <source>
        <strain evidence="3">mu1</strain>
    </source>
</reference>
<gene>
    <name evidence="2" type="ORF">MU1_30720</name>
</gene>
<evidence type="ECO:0000313" key="2">
    <source>
        <dbReference type="EMBL" id="GLX68727.1"/>
    </source>
</evidence>
<organism evidence="2 3">
    <name type="scientific">Paenibacillus glycanilyticus</name>
    <dbReference type="NCBI Taxonomy" id="126569"/>
    <lineage>
        <taxon>Bacteria</taxon>
        <taxon>Bacillati</taxon>
        <taxon>Bacillota</taxon>
        <taxon>Bacilli</taxon>
        <taxon>Bacillales</taxon>
        <taxon>Paenibacillaceae</taxon>
        <taxon>Paenibacillus</taxon>
    </lineage>
</organism>
<name>A0ABQ6GDM0_9BACL</name>
<dbReference type="PANTHER" id="PTHR36440:SF1">
    <property type="entry name" value="PUTATIVE (AFU_ORTHOLOGUE AFUA_8G07350)-RELATED"/>
    <property type="match status" value="1"/>
</dbReference>
<dbReference type="InterPro" id="IPR053146">
    <property type="entry name" value="QDO-like"/>
</dbReference>
<dbReference type="InterPro" id="IPR011051">
    <property type="entry name" value="RmlC_Cupin_sf"/>
</dbReference>
<proteinExistence type="predicted"/>
<evidence type="ECO:0000259" key="1">
    <source>
        <dbReference type="Pfam" id="PF07883"/>
    </source>
</evidence>
<protein>
    <recommendedName>
        <fullName evidence="1">Cupin type-2 domain-containing protein</fullName>
    </recommendedName>
</protein>
<feature type="domain" description="Cupin type-2" evidence="1">
    <location>
        <begin position="36"/>
        <end position="93"/>
    </location>
</feature>
<comment type="caution">
    <text evidence="2">The sequence shown here is derived from an EMBL/GenBank/DDBJ whole genome shotgun (WGS) entry which is preliminary data.</text>
</comment>
<dbReference type="PANTHER" id="PTHR36440">
    <property type="entry name" value="PUTATIVE (AFU_ORTHOLOGUE AFUA_8G07350)-RELATED"/>
    <property type="match status" value="1"/>
</dbReference>
<dbReference type="Pfam" id="PF07883">
    <property type="entry name" value="Cupin_2"/>
    <property type="match status" value="1"/>
</dbReference>
<dbReference type="RefSeq" id="WP_284239467.1">
    <property type="nucleotide sequence ID" value="NZ_BSSQ01000013.1"/>
</dbReference>
<dbReference type="SUPFAM" id="SSF51182">
    <property type="entry name" value="RmlC-like cupins"/>
    <property type="match status" value="1"/>
</dbReference>
<dbReference type="InterPro" id="IPR013096">
    <property type="entry name" value="Cupin_2"/>
</dbReference>